<accession>A0ABN2KHP5</accession>
<keyword evidence="2" id="KW-1185">Reference proteome</keyword>
<dbReference type="InterPro" id="IPR035959">
    <property type="entry name" value="RutC-like_sf"/>
</dbReference>
<dbReference type="SUPFAM" id="SSF55298">
    <property type="entry name" value="YjgF-like"/>
    <property type="match status" value="1"/>
</dbReference>
<comment type="caution">
    <text evidence="1">The sequence shown here is derived from an EMBL/GenBank/DDBJ whole genome shotgun (WGS) entry which is preliminary data.</text>
</comment>
<evidence type="ECO:0000313" key="1">
    <source>
        <dbReference type="EMBL" id="GAA1756421.1"/>
    </source>
</evidence>
<dbReference type="Pfam" id="PF01042">
    <property type="entry name" value="Ribonuc_L-PSP"/>
    <property type="match status" value="1"/>
</dbReference>
<reference evidence="1 2" key="1">
    <citation type="journal article" date="2019" name="Int. J. Syst. Evol. Microbiol.">
        <title>The Global Catalogue of Microorganisms (GCM) 10K type strain sequencing project: providing services to taxonomists for standard genome sequencing and annotation.</title>
        <authorList>
            <consortium name="The Broad Institute Genomics Platform"/>
            <consortium name="The Broad Institute Genome Sequencing Center for Infectious Disease"/>
            <person name="Wu L."/>
            <person name="Ma J."/>
        </authorList>
    </citation>
    <scope>NUCLEOTIDE SEQUENCE [LARGE SCALE GENOMIC DNA]</scope>
    <source>
        <strain evidence="1 2">JCM 14319</strain>
    </source>
</reference>
<dbReference type="PANTHER" id="PTHR11803">
    <property type="entry name" value="2-IMINOBUTANOATE/2-IMINOPROPANOATE DEAMINASE RIDA"/>
    <property type="match status" value="1"/>
</dbReference>
<dbReference type="EMBL" id="BAAANH010000002">
    <property type="protein sequence ID" value="GAA1756421.1"/>
    <property type="molecule type" value="Genomic_DNA"/>
</dbReference>
<sequence>MDVVRHEAVPGRPYAAAVVAEGRFVFVSGQIPVRDGRLIAGTMREQTRAVMDNIVAILDSAGATLGDVVRCGVFLGDLTAISEFNEEYASRFGSRLPARTTVGADLPGYLVEIDCIALLPAGTRR</sequence>
<dbReference type="CDD" id="cd00448">
    <property type="entry name" value="YjgF_YER057c_UK114_family"/>
    <property type="match status" value="1"/>
</dbReference>
<dbReference type="Proteomes" id="UP001500506">
    <property type="component" value="Unassembled WGS sequence"/>
</dbReference>
<organism evidence="1 2">
    <name type="scientific">Agromyces humatus</name>
    <dbReference type="NCBI Taxonomy" id="279573"/>
    <lineage>
        <taxon>Bacteria</taxon>
        <taxon>Bacillati</taxon>
        <taxon>Actinomycetota</taxon>
        <taxon>Actinomycetes</taxon>
        <taxon>Micrococcales</taxon>
        <taxon>Microbacteriaceae</taxon>
        <taxon>Agromyces</taxon>
    </lineage>
</organism>
<protein>
    <submittedName>
        <fullName evidence="1">RidA family protein</fullName>
    </submittedName>
</protein>
<dbReference type="Gene3D" id="3.30.1330.40">
    <property type="entry name" value="RutC-like"/>
    <property type="match status" value="1"/>
</dbReference>
<dbReference type="PANTHER" id="PTHR11803:SF39">
    <property type="entry name" value="2-IMINOBUTANOATE_2-IMINOPROPANOATE DEAMINASE"/>
    <property type="match status" value="1"/>
</dbReference>
<proteinExistence type="predicted"/>
<gene>
    <name evidence="1" type="ORF">GCM10009747_13560</name>
</gene>
<name>A0ABN2KHP5_9MICO</name>
<evidence type="ECO:0000313" key="2">
    <source>
        <dbReference type="Proteomes" id="UP001500506"/>
    </source>
</evidence>
<dbReference type="InterPro" id="IPR006175">
    <property type="entry name" value="YjgF/YER057c/UK114"/>
</dbReference>